<dbReference type="EMBL" id="JACJTE010000156">
    <property type="protein sequence ID" value="MBD2566199.1"/>
    <property type="molecule type" value="Genomic_DNA"/>
</dbReference>
<keyword evidence="2" id="KW-1185">Reference proteome</keyword>
<sequence>MAELTGRLYAAIADVLKASTYSLDVMTPSQAMELLTKKLGREISDAERQSAQDKHSEIRYF</sequence>
<dbReference type="Proteomes" id="UP000604661">
    <property type="component" value="Unassembled WGS sequence"/>
</dbReference>
<organism evidence="1 2">
    <name type="scientific">Nostoc linckia FACHB-391</name>
    <dbReference type="NCBI Taxonomy" id="2692906"/>
    <lineage>
        <taxon>Bacteria</taxon>
        <taxon>Bacillati</taxon>
        <taxon>Cyanobacteriota</taxon>
        <taxon>Cyanophyceae</taxon>
        <taxon>Nostocales</taxon>
        <taxon>Nostocaceae</taxon>
        <taxon>Nostoc</taxon>
    </lineage>
</organism>
<comment type="caution">
    <text evidence="1">The sequence shown here is derived from an EMBL/GenBank/DDBJ whole genome shotgun (WGS) entry which is preliminary data.</text>
</comment>
<protein>
    <submittedName>
        <fullName evidence="1">Uncharacterized protein</fullName>
    </submittedName>
</protein>
<name>A0ABR8FB53_NOSLI</name>
<evidence type="ECO:0000313" key="2">
    <source>
        <dbReference type="Proteomes" id="UP000604661"/>
    </source>
</evidence>
<evidence type="ECO:0000313" key="1">
    <source>
        <dbReference type="EMBL" id="MBD2566199.1"/>
    </source>
</evidence>
<accession>A0ABR8FB53</accession>
<gene>
    <name evidence="1" type="ORF">H6G95_37825</name>
</gene>
<dbReference type="RefSeq" id="WP_190900357.1">
    <property type="nucleotide sequence ID" value="NZ_JACJTE010000156.1"/>
</dbReference>
<reference evidence="1 2" key="1">
    <citation type="journal article" date="2020" name="ISME J.">
        <title>Comparative genomics reveals insights into cyanobacterial evolution and habitat adaptation.</title>
        <authorList>
            <person name="Chen M.Y."/>
            <person name="Teng W.K."/>
            <person name="Zhao L."/>
            <person name="Hu C.X."/>
            <person name="Zhou Y.K."/>
            <person name="Han B.P."/>
            <person name="Song L.R."/>
            <person name="Shu W.S."/>
        </authorList>
    </citation>
    <scope>NUCLEOTIDE SEQUENCE [LARGE SCALE GENOMIC DNA]</scope>
    <source>
        <strain evidence="1 2">FACHB-391</strain>
    </source>
</reference>
<proteinExistence type="predicted"/>